<accession>A0A219B8G4</accession>
<dbReference type="InterPro" id="IPR051785">
    <property type="entry name" value="MMCE/EMCE_epimerase"/>
</dbReference>
<dbReference type="PANTHER" id="PTHR43048:SF3">
    <property type="entry name" value="METHYLMALONYL-COA EPIMERASE, MITOCHONDRIAL"/>
    <property type="match status" value="1"/>
</dbReference>
<gene>
    <name evidence="3" type="ORF">B5C34_05900</name>
</gene>
<name>A0A219B8G4_9SPHN</name>
<proteinExistence type="predicted"/>
<dbReference type="InterPro" id="IPR029068">
    <property type="entry name" value="Glyas_Bleomycin-R_OHBP_Dase"/>
</dbReference>
<evidence type="ECO:0000313" key="4">
    <source>
        <dbReference type="Proteomes" id="UP000198462"/>
    </source>
</evidence>
<reference evidence="4" key="1">
    <citation type="submission" date="2017-05" db="EMBL/GenBank/DDBJ databases">
        <authorList>
            <person name="Lin X."/>
        </authorList>
    </citation>
    <scope>NUCLEOTIDE SEQUENCE [LARGE SCALE GENOMIC DNA]</scope>
    <source>
        <strain evidence="4">JLT2012</strain>
    </source>
</reference>
<dbReference type="GO" id="GO:0004493">
    <property type="term" value="F:methylmalonyl-CoA epimerase activity"/>
    <property type="evidence" value="ECO:0007669"/>
    <property type="project" value="TreeGrafter"/>
</dbReference>
<dbReference type="PROSITE" id="PS51819">
    <property type="entry name" value="VOC"/>
    <property type="match status" value="1"/>
</dbReference>
<dbReference type="RefSeq" id="WP_088713358.1">
    <property type="nucleotide sequence ID" value="NZ_NFZT01000001.1"/>
</dbReference>
<dbReference type="GO" id="GO:0046872">
    <property type="term" value="F:metal ion binding"/>
    <property type="evidence" value="ECO:0007669"/>
    <property type="project" value="UniProtKB-KW"/>
</dbReference>
<dbReference type="OrthoDB" id="7355345at2"/>
<dbReference type="InterPro" id="IPR004360">
    <property type="entry name" value="Glyas_Fos-R_dOase_dom"/>
</dbReference>
<protein>
    <submittedName>
        <fullName evidence="3">Glyoxalase</fullName>
    </submittedName>
</protein>
<dbReference type="AlphaFoldDB" id="A0A219B8G4"/>
<dbReference type="EMBL" id="NFZT01000001">
    <property type="protein sequence ID" value="OWV34655.1"/>
    <property type="molecule type" value="Genomic_DNA"/>
</dbReference>
<dbReference type="Pfam" id="PF00903">
    <property type="entry name" value="Glyoxalase"/>
    <property type="match status" value="1"/>
</dbReference>
<organism evidence="3 4">
    <name type="scientific">Pacificimonas flava</name>
    <dbReference type="NCBI Taxonomy" id="1234595"/>
    <lineage>
        <taxon>Bacteria</taxon>
        <taxon>Pseudomonadati</taxon>
        <taxon>Pseudomonadota</taxon>
        <taxon>Alphaproteobacteria</taxon>
        <taxon>Sphingomonadales</taxon>
        <taxon>Sphingosinicellaceae</taxon>
        <taxon>Pacificimonas</taxon>
    </lineage>
</organism>
<comment type="caution">
    <text evidence="3">The sequence shown here is derived from an EMBL/GenBank/DDBJ whole genome shotgun (WGS) entry which is preliminary data.</text>
</comment>
<dbReference type="Proteomes" id="UP000198462">
    <property type="component" value="Unassembled WGS sequence"/>
</dbReference>
<evidence type="ECO:0000256" key="1">
    <source>
        <dbReference type="ARBA" id="ARBA00022723"/>
    </source>
</evidence>
<evidence type="ECO:0000313" key="3">
    <source>
        <dbReference type="EMBL" id="OWV34655.1"/>
    </source>
</evidence>
<keyword evidence="4" id="KW-1185">Reference proteome</keyword>
<dbReference type="PANTHER" id="PTHR43048">
    <property type="entry name" value="METHYLMALONYL-COA EPIMERASE"/>
    <property type="match status" value="1"/>
</dbReference>
<dbReference type="GO" id="GO:0046491">
    <property type="term" value="P:L-methylmalonyl-CoA metabolic process"/>
    <property type="evidence" value="ECO:0007669"/>
    <property type="project" value="TreeGrafter"/>
</dbReference>
<dbReference type="SUPFAM" id="SSF54593">
    <property type="entry name" value="Glyoxalase/Bleomycin resistance protein/Dihydroxybiphenyl dioxygenase"/>
    <property type="match status" value="1"/>
</dbReference>
<sequence length="138" mass="15168">MTERTASSETNPAPAALLEHVNYTVADPGRTASMLQAVFGWTRRWEGPSISGGRTVHVGTQDRYVALFSKGERGARPDNYATPGGLNHLGIVVEDLGAAERRVRDYGLKPHSHQTYDPGSRFYFHDADGIEYEVVSYG</sequence>
<keyword evidence="1" id="KW-0479">Metal-binding</keyword>
<evidence type="ECO:0000259" key="2">
    <source>
        <dbReference type="PROSITE" id="PS51819"/>
    </source>
</evidence>
<dbReference type="Gene3D" id="3.10.180.10">
    <property type="entry name" value="2,3-Dihydroxybiphenyl 1,2-Dioxygenase, domain 1"/>
    <property type="match status" value="1"/>
</dbReference>
<feature type="domain" description="VOC" evidence="2">
    <location>
        <begin position="17"/>
        <end position="137"/>
    </location>
</feature>
<dbReference type="InterPro" id="IPR037523">
    <property type="entry name" value="VOC_core"/>
</dbReference>
<dbReference type="CDD" id="cd06587">
    <property type="entry name" value="VOC"/>
    <property type="match status" value="1"/>
</dbReference>